<dbReference type="AlphaFoldDB" id="A0A0F9YK13"/>
<sequence>MFKNHIKIAWRSIKKDKLFTTIKIGGFAVGIAACLLIALFIRNEVSYDQHYEKKNQIYRVVMQGMFNGEEVKSTHFQLPLADALEADFPEIIKAGKVNTIEIFGAGKHAMHLEGEVQNNFEEGFVLADQEAFDILEIQLEQGNTATALTNPKSIVISKTKADKYFNNGKAIGETIILDDDSAKPYTVTGIMKDVPKNSHLSFDFLLPIEDTRMSWTNQNYFTYVLVDENTNVQELEKKMLSIIEDYVIPAQMDRGRAPDFIEVLRTIEYKLQPITDIHLHSDIKMADGLKHGDIRFVWLFAAIAGFVLLLAVINFINLSTAKSANRAKEVGLRKTIGAFKHNLIAQFLTESILFSIISFLLGVLLAWALLPSFNTIAAKTIAMPWSAWWFLPVLLIASLLVGAIAGLYPAFYLSAFKPVNVLKGSLSIGGKSAKLRSGLVVFQFTTSVILIIGTLIIYQQMDYILKKELGYDKEQVVILEGAGILRNRMDSFKEQLLALPQVKSATVTNYLPVDGASRNGNTFRKANEGNEGRGIPAQIWRVDYDYIKTLGLKLNTGRNFSKEFALDSINSIVINSNMVQELGLAEPIGKELDNNGQAFTIIGVVDDFHFKSLKEDISSLSLVIGKDNGAVSIKLEKGNINEALADITAVWNKNVPNQSINYNFLDQEFTSMHDDVQRMGKIFNSFALFAIFVACLGLFALSAFMVEQRKKEISIRLVLGAPFKSIYQLLTLDFMKLILISICIAIPIGWYLMNRWLQDFAYHITIGWGIFVVASGIALTIAVITISYQSIGAALLQPLKGLRSE</sequence>
<comment type="subcellular location">
    <subcellularLocation>
        <location evidence="1">Cell membrane</location>
        <topology evidence="1">Multi-pass membrane protein</topology>
    </subcellularLocation>
</comment>
<dbReference type="InterPro" id="IPR050250">
    <property type="entry name" value="Macrolide_Exporter_MacB"/>
</dbReference>
<feature type="transmembrane region" description="Helical" evidence="6">
    <location>
        <begin position="765"/>
        <end position="788"/>
    </location>
</feature>
<evidence type="ECO:0000256" key="1">
    <source>
        <dbReference type="ARBA" id="ARBA00004651"/>
    </source>
</evidence>
<evidence type="ECO:0008006" key="10">
    <source>
        <dbReference type="Google" id="ProtNLM"/>
    </source>
</evidence>
<feature type="transmembrane region" description="Helical" evidence="6">
    <location>
        <begin position="437"/>
        <end position="458"/>
    </location>
</feature>
<feature type="transmembrane region" description="Helical" evidence="6">
    <location>
        <begin position="296"/>
        <end position="318"/>
    </location>
</feature>
<feature type="transmembrane region" description="Helical" evidence="6">
    <location>
        <begin position="734"/>
        <end position="753"/>
    </location>
</feature>
<protein>
    <recommendedName>
        <fullName evidence="10">ABC3 transporter permease protein domain-containing protein</fullName>
    </recommendedName>
</protein>
<organism evidence="9">
    <name type="scientific">marine sediment metagenome</name>
    <dbReference type="NCBI Taxonomy" id="412755"/>
    <lineage>
        <taxon>unclassified sequences</taxon>
        <taxon>metagenomes</taxon>
        <taxon>ecological metagenomes</taxon>
    </lineage>
</organism>
<dbReference type="Pfam" id="PF12704">
    <property type="entry name" value="MacB_PCD"/>
    <property type="match status" value="2"/>
</dbReference>
<dbReference type="GO" id="GO:0022857">
    <property type="term" value="F:transmembrane transporter activity"/>
    <property type="evidence" value="ECO:0007669"/>
    <property type="project" value="TreeGrafter"/>
</dbReference>
<feature type="transmembrane region" description="Helical" evidence="6">
    <location>
        <begin position="343"/>
        <end position="369"/>
    </location>
</feature>
<feature type="transmembrane region" description="Helical" evidence="6">
    <location>
        <begin position="686"/>
        <end position="706"/>
    </location>
</feature>
<feature type="domain" description="MacB-like periplasmic core" evidence="8">
    <location>
        <begin position="451"/>
        <end position="608"/>
    </location>
</feature>
<gene>
    <name evidence="9" type="ORF">LCGC14_0082160</name>
</gene>
<feature type="transmembrane region" description="Helical" evidence="6">
    <location>
        <begin position="389"/>
        <end position="416"/>
    </location>
</feature>
<feature type="domain" description="ABC3 transporter permease C-terminal" evidence="7">
    <location>
        <begin position="685"/>
        <end position="792"/>
    </location>
</feature>
<evidence type="ECO:0000256" key="3">
    <source>
        <dbReference type="ARBA" id="ARBA00022692"/>
    </source>
</evidence>
<evidence type="ECO:0000313" key="9">
    <source>
        <dbReference type="EMBL" id="KKO04904.1"/>
    </source>
</evidence>
<keyword evidence="4 6" id="KW-1133">Transmembrane helix</keyword>
<keyword evidence="2" id="KW-1003">Cell membrane</keyword>
<dbReference type="InterPro" id="IPR003838">
    <property type="entry name" value="ABC3_permease_C"/>
</dbReference>
<keyword evidence="3 6" id="KW-0812">Transmembrane</keyword>
<evidence type="ECO:0000256" key="4">
    <source>
        <dbReference type="ARBA" id="ARBA00022989"/>
    </source>
</evidence>
<keyword evidence="5 6" id="KW-0472">Membrane</keyword>
<dbReference type="Pfam" id="PF02687">
    <property type="entry name" value="FtsX"/>
    <property type="match status" value="2"/>
</dbReference>
<feature type="domain" description="ABC3 transporter permease C-terminal" evidence="7">
    <location>
        <begin position="302"/>
        <end position="415"/>
    </location>
</feature>
<dbReference type="GO" id="GO:0005886">
    <property type="term" value="C:plasma membrane"/>
    <property type="evidence" value="ECO:0007669"/>
    <property type="project" value="UniProtKB-SubCell"/>
</dbReference>
<dbReference type="PANTHER" id="PTHR30572">
    <property type="entry name" value="MEMBRANE COMPONENT OF TRANSPORTER-RELATED"/>
    <property type="match status" value="1"/>
</dbReference>
<feature type="domain" description="MacB-like periplasmic core" evidence="8">
    <location>
        <begin position="24"/>
        <end position="239"/>
    </location>
</feature>
<reference evidence="9" key="1">
    <citation type="journal article" date="2015" name="Nature">
        <title>Complex archaea that bridge the gap between prokaryotes and eukaryotes.</title>
        <authorList>
            <person name="Spang A."/>
            <person name="Saw J.H."/>
            <person name="Jorgensen S.L."/>
            <person name="Zaremba-Niedzwiedzka K."/>
            <person name="Martijn J."/>
            <person name="Lind A.E."/>
            <person name="van Eijk R."/>
            <person name="Schleper C."/>
            <person name="Guy L."/>
            <person name="Ettema T.J."/>
        </authorList>
    </citation>
    <scope>NUCLEOTIDE SEQUENCE</scope>
</reference>
<evidence type="ECO:0000256" key="2">
    <source>
        <dbReference type="ARBA" id="ARBA00022475"/>
    </source>
</evidence>
<proteinExistence type="predicted"/>
<evidence type="ECO:0000256" key="5">
    <source>
        <dbReference type="ARBA" id="ARBA00023136"/>
    </source>
</evidence>
<dbReference type="EMBL" id="LAZR01000021">
    <property type="protein sequence ID" value="KKO04904.1"/>
    <property type="molecule type" value="Genomic_DNA"/>
</dbReference>
<accession>A0A0F9YK13</accession>
<comment type="caution">
    <text evidence="9">The sequence shown here is derived from an EMBL/GenBank/DDBJ whole genome shotgun (WGS) entry which is preliminary data.</text>
</comment>
<dbReference type="InterPro" id="IPR025857">
    <property type="entry name" value="MacB_PCD"/>
</dbReference>
<evidence type="ECO:0000256" key="6">
    <source>
        <dbReference type="SAM" id="Phobius"/>
    </source>
</evidence>
<feature type="transmembrane region" description="Helical" evidence="6">
    <location>
        <begin position="21"/>
        <end position="41"/>
    </location>
</feature>
<dbReference type="PROSITE" id="PS51257">
    <property type="entry name" value="PROKAR_LIPOPROTEIN"/>
    <property type="match status" value="1"/>
</dbReference>
<evidence type="ECO:0000259" key="7">
    <source>
        <dbReference type="Pfam" id="PF02687"/>
    </source>
</evidence>
<evidence type="ECO:0000259" key="8">
    <source>
        <dbReference type="Pfam" id="PF12704"/>
    </source>
</evidence>
<dbReference type="PANTHER" id="PTHR30572:SF18">
    <property type="entry name" value="ABC-TYPE MACROLIDE FAMILY EXPORT SYSTEM PERMEASE COMPONENT 2"/>
    <property type="match status" value="1"/>
</dbReference>
<name>A0A0F9YK13_9ZZZZ</name>